<accession>A0ABN2XKX0</accession>
<dbReference type="EMBL" id="BAAAMQ010000015">
    <property type="protein sequence ID" value="GAA2113750.1"/>
    <property type="molecule type" value="Genomic_DNA"/>
</dbReference>
<comment type="caution">
    <text evidence="1">The sequence shown here is derived from an EMBL/GenBank/DDBJ whole genome shotgun (WGS) entry which is preliminary data.</text>
</comment>
<name>A0ABN2XKX0_9ACTN</name>
<protein>
    <submittedName>
        <fullName evidence="1">Uncharacterized protein</fullName>
    </submittedName>
</protein>
<gene>
    <name evidence="1" type="ORF">GCM10009726_31450</name>
</gene>
<organism evidence="1 2">
    <name type="scientific">Nocardioides furvisabuli</name>
    <dbReference type="NCBI Taxonomy" id="375542"/>
    <lineage>
        <taxon>Bacteria</taxon>
        <taxon>Bacillati</taxon>
        <taxon>Actinomycetota</taxon>
        <taxon>Actinomycetes</taxon>
        <taxon>Propionibacteriales</taxon>
        <taxon>Nocardioidaceae</taxon>
        <taxon>Nocardioides</taxon>
    </lineage>
</organism>
<proteinExistence type="predicted"/>
<evidence type="ECO:0000313" key="2">
    <source>
        <dbReference type="Proteomes" id="UP001501161"/>
    </source>
</evidence>
<evidence type="ECO:0000313" key="1">
    <source>
        <dbReference type="EMBL" id="GAA2113750.1"/>
    </source>
</evidence>
<sequence>MAPDSVGMGHTDPVEPGQLCSVVATFIEDRDGRALVRLPNGSKTSVPYGAVRADAARGHFVPAQDGAAVDVFCGDDDWSASASDFNEAAAMLTQHTSTH</sequence>
<reference evidence="1 2" key="1">
    <citation type="journal article" date="2019" name="Int. J. Syst. Evol. Microbiol.">
        <title>The Global Catalogue of Microorganisms (GCM) 10K type strain sequencing project: providing services to taxonomists for standard genome sequencing and annotation.</title>
        <authorList>
            <consortium name="The Broad Institute Genomics Platform"/>
            <consortium name="The Broad Institute Genome Sequencing Center for Infectious Disease"/>
            <person name="Wu L."/>
            <person name="Ma J."/>
        </authorList>
    </citation>
    <scope>NUCLEOTIDE SEQUENCE [LARGE SCALE GENOMIC DNA]</scope>
    <source>
        <strain evidence="1 2">JCM 13813</strain>
    </source>
</reference>
<dbReference type="Proteomes" id="UP001501161">
    <property type="component" value="Unassembled WGS sequence"/>
</dbReference>
<keyword evidence="2" id="KW-1185">Reference proteome</keyword>